<dbReference type="CDD" id="cd01019">
    <property type="entry name" value="ZnuA"/>
    <property type="match status" value="1"/>
</dbReference>
<evidence type="ECO:0000256" key="13">
    <source>
        <dbReference type="SAM" id="SignalP"/>
    </source>
</evidence>
<accession>A0ABY2X2Y9</accession>
<evidence type="ECO:0000256" key="4">
    <source>
        <dbReference type="ARBA" id="ARBA00022448"/>
    </source>
</evidence>
<keyword evidence="15" id="KW-1185">Reference proteome</keyword>
<dbReference type="EMBL" id="VCPD01000001">
    <property type="protein sequence ID" value="TMV09740.1"/>
    <property type="molecule type" value="Genomic_DNA"/>
</dbReference>
<evidence type="ECO:0000313" key="15">
    <source>
        <dbReference type="Proteomes" id="UP001193035"/>
    </source>
</evidence>
<evidence type="ECO:0000256" key="7">
    <source>
        <dbReference type="ARBA" id="ARBA00022764"/>
    </source>
</evidence>
<sequence length="312" mass="33874">MIRFSLLTVAITWAGAATADGPKVATDIAPVHSLVSQVMEGVGSPDLIIRPGVSPHGYSMRPSEAQALQSADLVVWVGEELAPWMVKPLASLAQGARQLELMDVEGTVHHDFRDLAGHSEERDGHDDAHHGHDEDEHDHEGVDPHAWLDPRNAQVWLTRIAEELSDIDPQNAAIYRDNATVAHTRLEALEGELSASLVAMQDVRYISFHDAYQYFEKRFGLEPVGTISLSDASSPGPARLAALRERIAKKGASCAFSEPQFDTRLFNAALGQEAVQIHELDPLGARLEPGPNLYPALLQSMADSFAACAKGD</sequence>
<keyword evidence="8" id="KW-0862">Zinc</keyword>
<evidence type="ECO:0000256" key="10">
    <source>
        <dbReference type="ARBA" id="ARBA00023065"/>
    </source>
</evidence>
<feature type="chain" id="PRO_5045188566" description="High-affinity zinc uptake system protein ZnuA" evidence="13">
    <location>
        <begin position="20"/>
        <end position="312"/>
    </location>
</feature>
<proteinExistence type="inferred from homology"/>
<dbReference type="PANTHER" id="PTHR42953:SF3">
    <property type="entry name" value="HIGH-AFFINITY ZINC UPTAKE SYSTEM PROTEIN ZNUA"/>
    <property type="match status" value="1"/>
</dbReference>
<comment type="subcellular location">
    <subcellularLocation>
        <location evidence="1">Periplasm</location>
    </subcellularLocation>
</comment>
<keyword evidence="5" id="KW-0479">Metal-binding</keyword>
<keyword evidence="10" id="KW-0406">Ion transport</keyword>
<protein>
    <recommendedName>
        <fullName evidence="3">High-affinity zinc uptake system protein ZnuA</fullName>
    </recommendedName>
</protein>
<evidence type="ECO:0000256" key="11">
    <source>
        <dbReference type="ARBA" id="ARBA00023157"/>
    </source>
</evidence>
<keyword evidence="6 13" id="KW-0732">Signal</keyword>
<comment type="similarity">
    <text evidence="2">Belongs to the bacterial solute-binding protein 9 family.</text>
</comment>
<dbReference type="InterPro" id="IPR006127">
    <property type="entry name" value="ZnuA-like"/>
</dbReference>
<evidence type="ECO:0000256" key="1">
    <source>
        <dbReference type="ARBA" id="ARBA00004418"/>
    </source>
</evidence>
<keyword evidence="9" id="KW-0864">Zinc transport</keyword>
<dbReference type="SUPFAM" id="SSF53807">
    <property type="entry name" value="Helical backbone' metal receptor"/>
    <property type="match status" value="1"/>
</dbReference>
<keyword evidence="7" id="KW-0574">Periplasm</keyword>
<organism evidence="14 15">
    <name type="scientific">Ruegeria sediminis</name>
    <dbReference type="NCBI Taxonomy" id="2583820"/>
    <lineage>
        <taxon>Bacteria</taxon>
        <taxon>Pseudomonadati</taxon>
        <taxon>Pseudomonadota</taxon>
        <taxon>Alphaproteobacteria</taxon>
        <taxon>Rhodobacterales</taxon>
        <taxon>Roseobacteraceae</taxon>
        <taxon>Ruegeria</taxon>
    </lineage>
</organism>
<dbReference type="PANTHER" id="PTHR42953">
    <property type="entry name" value="HIGH-AFFINITY ZINC UPTAKE SYSTEM PROTEIN ZNUA-RELATED"/>
    <property type="match status" value="1"/>
</dbReference>
<dbReference type="Gene3D" id="3.40.50.1980">
    <property type="entry name" value="Nitrogenase molybdenum iron protein domain"/>
    <property type="match status" value="2"/>
</dbReference>
<evidence type="ECO:0000256" key="2">
    <source>
        <dbReference type="ARBA" id="ARBA00011028"/>
    </source>
</evidence>
<evidence type="ECO:0000256" key="12">
    <source>
        <dbReference type="SAM" id="MobiDB-lite"/>
    </source>
</evidence>
<evidence type="ECO:0000256" key="6">
    <source>
        <dbReference type="ARBA" id="ARBA00022729"/>
    </source>
</evidence>
<comment type="caution">
    <text evidence="14">The sequence shown here is derived from an EMBL/GenBank/DDBJ whole genome shotgun (WGS) entry which is preliminary data.</text>
</comment>
<evidence type="ECO:0000256" key="8">
    <source>
        <dbReference type="ARBA" id="ARBA00022833"/>
    </source>
</evidence>
<feature type="region of interest" description="Disordered" evidence="12">
    <location>
        <begin position="118"/>
        <end position="144"/>
    </location>
</feature>
<evidence type="ECO:0000256" key="3">
    <source>
        <dbReference type="ARBA" id="ARBA00015915"/>
    </source>
</evidence>
<keyword evidence="11" id="KW-1015">Disulfide bond</keyword>
<gene>
    <name evidence="14" type="ORF">FGK63_01335</name>
</gene>
<evidence type="ECO:0000313" key="14">
    <source>
        <dbReference type="EMBL" id="TMV09740.1"/>
    </source>
</evidence>
<dbReference type="InterPro" id="IPR050492">
    <property type="entry name" value="Bact_metal-bind_prot9"/>
</dbReference>
<reference evidence="14 15" key="1">
    <citation type="submission" date="2019-05" db="EMBL/GenBank/DDBJ databases">
        <title>Ruegeria sp. nov., isolated from tidal flat.</title>
        <authorList>
            <person name="Kim W."/>
        </authorList>
    </citation>
    <scope>NUCLEOTIDE SEQUENCE [LARGE SCALE GENOMIC DNA]</scope>
    <source>
        <strain evidence="14 15">CAU 1488</strain>
    </source>
</reference>
<name>A0ABY2X2Y9_9RHOB</name>
<dbReference type="Proteomes" id="UP001193035">
    <property type="component" value="Unassembled WGS sequence"/>
</dbReference>
<dbReference type="Pfam" id="PF01297">
    <property type="entry name" value="ZnuA"/>
    <property type="match status" value="1"/>
</dbReference>
<evidence type="ECO:0000256" key="9">
    <source>
        <dbReference type="ARBA" id="ARBA00022906"/>
    </source>
</evidence>
<feature type="signal peptide" evidence="13">
    <location>
        <begin position="1"/>
        <end position="19"/>
    </location>
</feature>
<evidence type="ECO:0000256" key="5">
    <source>
        <dbReference type="ARBA" id="ARBA00022723"/>
    </source>
</evidence>
<keyword evidence="4" id="KW-0813">Transport</keyword>
<dbReference type="InterPro" id="IPR035520">
    <property type="entry name" value="ZnuA"/>
</dbReference>
<dbReference type="RefSeq" id="WP_138839799.1">
    <property type="nucleotide sequence ID" value="NZ_VCPD01000001.1"/>
</dbReference>